<sequence>MDKADRRSKRKVFPHAWDKSPKREKKSSLATDLSIHIRMMRLAGHFLPDFNPDSDSKFSLVWAIYSFTHMALMSLQFIAMAVNMVKHFDEVSALTTNAISLLFYLHGPIKVFYFAIYRRRFYKTIRSWDSSLSDQGEGAAMNKASNGIESIDHSITECMKKAQFGAQEWAFENSNVRFRKLAVRRMRKLLVSVMSGSAAAAAFWSLRPFLGLGHYSRKLVMNEGNASLPMDGGQWYLLVDATYPWETSSNVAYALTFLYQVYWIVFCLAQINLLDLLLCSWLIFACEQILHLKDILKPLMQKSQDKNLQSADAVLFKRKGALFQNELSLKRGSTLERTSTLSILQVNPTAHNGYSALSDDESFGLNKGPEDGYFHMKDMSGRNGSNQSLEMRMYQNNNQEISVHCCIKYWVEKHKHIVRFVDCIEDSYGMALLIHMLTSTITLTLLSYEATNISSVDMHALTVITYLLYTLGQVFLFCIYGNKLIEESTSVMQAAYESPWYDCTEEAKAFIQIVCQKSQRAMSISGAKFFTVSLDLFASVLGAVVTYFMVLIQLK</sequence>
<dbReference type="InterPro" id="IPR004117">
    <property type="entry name" value="7tm6_olfct_rcpt"/>
</dbReference>
<feature type="transmembrane region" description="Helical" evidence="15">
    <location>
        <begin position="60"/>
        <end position="82"/>
    </location>
</feature>
<accession>A0A8K0JYN3</accession>
<keyword evidence="9 16" id="KW-0675">Receptor</keyword>
<evidence type="ECO:0000256" key="4">
    <source>
        <dbReference type="ARBA" id="ARBA00022610"/>
    </source>
</evidence>
<dbReference type="Proteomes" id="UP000792457">
    <property type="component" value="Unassembled WGS sequence"/>
</dbReference>
<keyword evidence="4" id="KW-0085">Behavior</keyword>
<feature type="transmembrane region" description="Helical" evidence="15">
    <location>
        <begin position="529"/>
        <end position="552"/>
    </location>
</feature>
<comment type="similarity">
    <text evidence="12">Belongs to the insect chemoreceptor superfamily. Heteromeric odorant receptor channel (TC 1.A.69) family. Orco subfamily.</text>
</comment>
<feature type="region of interest" description="Disordered" evidence="14">
    <location>
        <begin position="1"/>
        <end position="25"/>
    </location>
</feature>
<dbReference type="GO" id="GO:0004984">
    <property type="term" value="F:olfactory receptor activity"/>
    <property type="evidence" value="ECO:0007669"/>
    <property type="project" value="InterPro"/>
</dbReference>
<evidence type="ECO:0000313" key="16">
    <source>
        <dbReference type="EMBL" id="KAG8224783.1"/>
    </source>
</evidence>
<feature type="compositionally biased region" description="Basic residues" evidence="14">
    <location>
        <begin position="1"/>
        <end position="13"/>
    </location>
</feature>
<keyword evidence="7 15" id="KW-1133">Transmembrane helix</keyword>
<dbReference type="Pfam" id="PF02949">
    <property type="entry name" value="7tm_6"/>
    <property type="match status" value="2"/>
</dbReference>
<feature type="transmembrane region" description="Helical" evidence="15">
    <location>
        <begin position="460"/>
        <end position="480"/>
    </location>
</feature>
<dbReference type="PANTHER" id="PTHR21137:SF9">
    <property type="entry name" value="ODORANT RECEPTOR CORECEPTOR"/>
    <property type="match status" value="1"/>
</dbReference>
<evidence type="ECO:0000256" key="11">
    <source>
        <dbReference type="ARBA" id="ARBA00023224"/>
    </source>
</evidence>
<dbReference type="GO" id="GO:0005886">
    <property type="term" value="C:plasma membrane"/>
    <property type="evidence" value="ECO:0007669"/>
    <property type="project" value="UniProtKB-SubCell"/>
</dbReference>
<keyword evidence="5 15" id="KW-0812">Transmembrane</keyword>
<evidence type="ECO:0000256" key="12">
    <source>
        <dbReference type="ARBA" id="ARBA00038131"/>
    </source>
</evidence>
<keyword evidence="11" id="KW-0807">Transducer</keyword>
<dbReference type="AlphaFoldDB" id="A0A8K0JYN3"/>
<evidence type="ECO:0000256" key="1">
    <source>
        <dbReference type="ARBA" id="ARBA00004651"/>
    </source>
</evidence>
<evidence type="ECO:0000256" key="3">
    <source>
        <dbReference type="ARBA" id="ARBA00022606"/>
    </source>
</evidence>
<keyword evidence="3" id="KW-0716">Sensory transduction</keyword>
<evidence type="ECO:0000256" key="6">
    <source>
        <dbReference type="ARBA" id="ARBA00022725"/>
    </source>
</evidence>
<dbReference type="PANTHER" id="PTHR21137">
    <property type="entry name" value="ODORANT RECEPTOR"/>
    <property type="match status" value="1"/>
</dbReference>
<dbReference type="SMR" id="A0A8K0JYN3"/>
<evidence type="ECO:0000256" key="14">
    <source>
        <dbReference type="SAM" id="MobiDB-lite"/>
    </source>
</evidence>
<reference evidence="16" key="1">
    <citation type="submission" date="2013-04" db="EMBL/GenBank/DDBJ databases">
        <authorList>
            <person name="Qu J."/>
            <person name="Murali S.C."/>
            <person name="Bandaranaike D."/>
            <person name="Bellair M."/>
            <person name="Blankenburg K."/>
            <person name="Chao H."/>
            <person name="Dinh H."/>
            <person name="Doddapaneni H."/>
            <person name="Downs B."/>
            <person name="Dugan-Rocha S."/>
            <person name="Elkadiri S."/>
            <person name="Gnanaolivu R.D."/>
            <person name="Hernandez B."/>
            <person name="Javaid M."/>
            <person name="Jayaseelan J.C."/>
            <person name="Lee S."/>
            <person name="Li M."/>
            <person name="Ming W."/>
            <person name="Munidasa M."/>
            <person name="Muniz J."/>
            <person name="Nguyen L."/>
            <person name="Ongeri F."/>
            <person name="Osuji N."/>
            <person name="Pu L.-L."/>
            <person name="Puazo M."/>
            <person name="Qu C."/>
            <person name="Quiroz J."/>
            <person name="Raj R."/>
            <person name="Weissenberger G."/>
            <person name="Xin Y."/>
            <person name="Zou X."/>
            <person name="Han Y."/>
            <person name="Richards S."/>
            <person name="Worley K."/>
            <person name="Muzny D."/>
            <person name="Gibbs R."/>
        </authorList>
    </citation>
    <scope>NUCLEOTIDE SEQUENCE</scope>
    <source>
        <strain evidence="16">Sampled in the wild</strain>
    </source>
</reference>
<evidence type="ECO:0000313" key="17">
    <source>
        <dbReference type="Proteomes" id="UP000792457"/>
    </source>
</evidence>
<dbReference type="EMBL" id="KZ308212">
    <property type="protein sequence ID" value="KAG8224783.1"/>
    <property type="molecule type" value="Genomic_DNA"/>
</dbReference>
<feature type="transmembrane region" description="Helical" evidence="15">
    <location>
        <begin position="261"/>
        <end position="284"/>
    </location>
</feature>
<gene>
    <name evidence="16" type="primary">OrCo</name>
    <name evidence="16" type="ORF">J437_LFUL019780</name>
</gene>
<evidence type="ECO:0000256" key="10">
    <source>
        <dbReference type="ARBA" id="ARBA00023180"/>
    </source>
</evidence>
<feature type="transmembrane region" description="Helical" evidence="15">
    <location>
        <begin position="189"/>
        <end position="206"/>
    </location>
</feature>
<evidence type="ECO:0000256" key="8">
    <source>
        <dbReference type="ARBA" id="ARBA00023136"/>
    </source>
</evidence>
<protein>
    <recommendedName>
        <fullName evidence="13">Odorant receptor coreceptor</fullName>
    </recommendedName>
</protein>
<name>A0A8K0JYN3_LADFU</name>
<dbReference type="OrthoDB" id="8175157at2759"/>
<feature type="transmembrane region" description="Helical" evidence="15">
    <location>
        <begin position="428"/>
        <end position="448"/>
    </location>
</feature>
<evidence type="ECO:0000256" key="9">
    <source>
        <dbReference type="ARBA" id="ARBA00023170"/>
    </source>
</evidence>
<comment type="subcellular location">
    <subcellularLocation>
        <location evidence="1">Cell membrane</location>
        <topology evidence="1">Multi-pass membrane protein</topology>
    </subcellularLocation>
</comment>
<keyword evidence="10" id="KW-0325">Glycoprotein</keyword>
<feature type="transmembrane region" description="Helical" evidence="15">
    <location>
        <begin position="94"/>
        <end position="116"/>
    </location>
</feature>
<dbReference type="GO" id="GO:0007165">
    <property type="term" value="P:signal transduction"/>
    <property type="evidence" value="ECO:0007669"/>
    <property type="project" value="UniProtKB-KW"/>
</dbReference>
<evidence type="ECO:0000256" key="7">
    <source>
        <dbReference type="ARBA" id="ARBA00022989"/>
    </source>
</evidence>
<evidence type="ECO:0000256" key="2">
    <source>
        <dbReference type="ARBA" id="ARBA00022475"/>
    </source>
</evidence>
<keyword evidence="8 15" id="KW-0472">Membrane</keyword>
<evidence type="ECO:0000256" key="15">
    <source>
        <dbReference type="SAM" id="Phobius"/>
    </source>
</evidence>
<organism evidence="16 17">
    <name type="scientific">Ladona fulva</name>
    <name type="common">Scarce chaser dragonfly</name>
    <name type="synonym">Libellula fulva</name>
    <dbReference type="NCBI Taxonomy" id="123851"/>
    <lineage>
        <taxon>Eukaryota</taxon>
        <taxon>Metazoa</taxon>
        <taxon>Ecdysozoa</taxon>
        <taxon>Arthropoda</taxon>
        <taxon>Hexapoda</taxon>
        <taxon>Insecta</taxon>
        <taxon>Pterygota</taxon>
        <taxon>Palaeoptera</taxon>
        <taxon>Odonata</taxon>
        <taxon>Epiprocta</taxon>
        <taxon>Anisoptera</taxon>
        <taxon>Libelluloidea</taxon>
        <taxon>Libellulidae</taxon>
        <taxon>Ladona</taxon>
    </lineage>
</organism>
<reference evidence="16" key="2">
    <citation type="submission" date="2017-10" db="EMBL/GenBank/DDBJ databases">
        <title>Ladona fulva Genome sequencing and assembly.</title>
        <authorList>
            <person name="Murali S."/>
            <person name="Richards S."/>
            <person name="Bandaranaike D."/>
            <person name="Bellair M."/>
            <person name="Blankenburg K."/>
            <person name="Chao H."/>
            <person name="Dinh H."/>
            <person name="Doddapaneni H."/>
            <person name="Dugan-Rocha S."/>
            <person name="Elkadiri S."/>
            <person name="Gnanaolivu R."/>
            <person name="Hernandez B."/>
            <person name="Skinner E."/>
            <person name="Javaid M."/>
            <person name="Lee S."/>
            <person name="Li M."/>
            <person name="Ming W."/>
            <person name="Munidasa M."/>
            <person name="Muniz J."/>
            <person name="Nguyen L."/>
            <person name="Hughes D."/>
            <person name="Osuji N."/>
            <person name="Pu L.-L."/>
            <person name="Puazo M."/>
            <person name="Qu C."/>
            <person name="Quiroz J."/>
            <person name="Raj R."/>
            <person name="Weissenberger G."/>
            <person name="Xin Y."/>
            <person name="Zou X."/>
            <person name="Han Y."/>
            <person name="Worley K."/>
            <person name="Muzny D."/>
            <person name="Gibbs R."/>
        </authorList>
    </citation>
    <scope>NUCLEOTIDE SEQUENCE</scope>
    <source>
        <strain evidence="16">Sampled in the wild</strain>
    </source>
</reference>
<keyword evidence="6" id="KW-0552">Olfaction</keyword>
<comment type="caution">
    <text evidence="16">The sequence shown here is derived from an EMBL/GenBank/DDBJ whole genome shotgun (WGS) entry which is preliminary data.</text>
</comment>
<evidence type="ECO:0000256" key="13">
    <source>
        <dbReference type="ARBA" id="ARBA00039481"/>
    </source>
</evidence>
<keyword evidence="2" id="KW-1003">Cell membrane</keyword>
<keyword evidence="17" id="KW-1185">Reference proteome</keyword>
<evidence type="ECO:0000256" key="5">
    <source>
        <dbReference type="ARBA" id="ARBA00022692"/>
    </source>
</evidence>
<proteinExistence type="inferred from homology"/>
<dbReference type="GO" id="GO:0005549">
    <property type="term" value="F:odorant binding"/>
    <property type="evidence" value="ECO:0007669"/>
    <property type="project" value="InterPro"/>
</dbReference>